<dbReference type="eggNOG" id="KOG3686">
    <property type="taxonomic scope" value="Eukaryota"/>
</dbReference>
<feature type="compositionally biased region" description="Low complexity" evidence="3">
    <location>
        <begin position="705"/>
        <end position="718"/>
    </location>
</feature>
<dbReference type="RefSeq" id="XP_004998589.1">
    <property type="nucleotide sequence ID" value="XM_004998532.1"/>
</dbReference>
<dbReference type="Gene3D" id="3.40.50.11210">
    <property type="entry name" value="Rap/Ran-GAP"/>
    <property type="match status" value="1"/>
</dbReference>
<feature type="compositionally biased region" description="Basic and acidic residues" evidence="3">
    <location>
        <begin position="569"/>
        <end position="580"/>
    </location>
</feature>
<feature type="compositionally biased region" description="Basic and acidic residues" evidence="3">
    <location>
        <begin position="598"/>
        <end position="620"/>
    </location>
</feature>
<feature type="domain" description="Rap-GAP" evidence="4">
    <location>
        <begin position="1222"/>
        <end position="1434"/>
    </location>
</feature>
<evidence type="ECO:0000256" key="3">
    <source>
        <dbReference type="SAM" id="MobiDB-lite"/>
    </source>
</evidence>
<evidence type="ECO:0000313" key="5">
    <source>
        <dbReference type="EMBL" id="EGD72017.1"/>
    </source>
</evidence>
<sequence>MTSKSLDAVQQMGSTPQQLPWSPQSSRKHTDDKLPSDNTDPQPKKEHKLRGLMRKFRRSTNNNSTSNSGGGGAERNASASQADSDGLVPSPASSELTLSTTVSASTASTANGNHGDGSGNPTLAQLKASRRRQHESAMASAGVGEGAPLELKSLGRELHRHKVAATPLADVANIVHERRLVGGEATDTSTMSIGVEDLSWEEEPGAFLRDLLHQQQQQCDEHQKQDNQHLSASDAEVDGDTSATHTPSTTSPASLPARSRLPAVEDHTENGSNSNSNADASNSHNRSTSSSNTNNNNNSSSNSDGARGQLESAVATADLEMLSSCNTSLDHTNTATTSTAAAAVHTNASANGTMVVVNGGVGVEHSDHEVESNASSTARQHRHAHVHVSTHGDSTEESDCASLAFESCASGLDSDEEGVRDVLRSLALSSLQGDGAQRTRRHGSPLVAGGDLVTVSTGAPVHVHQHHQPGVGRGVAAAGKADGANMDEHEQRRQRAFLMRLDDDDYDLHLPSGVRMSGPSSGDDTEAVADDSTSDVQGLATDADDDVDDGFDGVKHSNSSSGRDEDDARADTASHHMHATDHHHHHHHHHHDDSDDESVPHAEVSVHDATTHTPLHESRKQRTVQSFESDVHVCGGYVSSDGESRPSLGTPVRSGVPAVNVCPRNGADDQQARNDTNDTSVHDDTEAAVLSSHSSPQPSSPPPATASSATAAAFHSTPKGSRPVARALLPAGNAGNNDDNSADDDAALAAHPTDLEMDTALLEHAQVVGLHPLPHHDEQHVTRGADRDHVATDAAPASNDGDVTITNVDGDQQQRQDLSMSDFSFSSHFRSHAVEGASPNTSGLSAASSIITNVDAPHATARHQAPGHGGYAHSDDDEVQSNGDDHNTMDHVMGHPMHAPDVSPNSLYRFHEVAEVPLFRVLPRPSSMVLDESMARHVEELEEALARHSDRLETQRSPFYAGHGYESTTPRGAGQFTSKRFWPYPVPQHEVTLPSRAIDPIDPIDPAHEHTHTAGDGDYANKNAHTTSGSGSDGDAGTISRRSSSIRTNTNTTTSGGSGSGSAPVHGSSGAVATAMRYLQECSTRGETASPVVMRGCEGFVQHARGGTFDAHTLYRFMEMAARYYRTKFTSLPHWNFTGEHQSEPVIVTIGLRNGEQSSREVPNFLCMIRTIRRAYKGDVRPDELSPAPDAAEICRVAFPKLSISGLEAICSDHMDDVRQRLIAVDEHMIRDRFKVALLHVLPGQLDQDSVMANTAEDDSPAYSKFLHGLGDVVPIASFAGYKGDLEGFRESLYTAFDEKEIMFHVVSMMRTQRPQSAAEIRRLVGTSLVSVVFLERGAHFVPKAFNFQLLHVFIVVQESEEMALDSGPLYDIRVVSRDSVPWFDPVIPTQPLPATEMRRWVLNKIVNAELAMQQSGALANVARQAREQQIRSAVADFNAWKFSEPSTSVEMQHAIRSFASSCIVDVSALPSSALCLPEKFVHDIALNHAVEREMQGLRLSGSDARPAPARTLAESKANRSSTIQRRRDIRGVSEGLQSSTSTAPAGHHRSLHRGPGSVSSSSLASGVSEANGGVLVEGRGLNLDHIATLDVHEQVGRLRKLVLTLADERDTRTQEVETLQTAKQELMESNIQLRAEIARLSKALRNSRESFEHCYSENERLARKVADLELELNMPAEV</sequence>
<dbReference type="PROSITE" id="PS50085">
    <property type="entry name" value="RAPGAP"/>
    <property type="match status" value="1"/>
</dbReference>
<dbReference type="KEGG" id="sre:PTSG_00033"/>
<dbReference type="PANTHER" id="PTHR15711:SF22">
    <property type="entry name" value="RAP-GAP DOMAIN-CONTAINING PROTEIN"/>
    <property type="match status" value="1"/>
</dbReference>
<dbReference type="EMBL" id="GL832955">
    <property type="protein sequence ID" value="EGD72017.1"/>
    <property type="molecule type" value="Genomic_DNA"/>
</dbReference>
<dbReference type="InParanoid" id="F2TVC1"/>
<dbReference type="OrthoDB" id="2499658at2759"/>
<feature type="compositionally biased region" description="Basic residues" evidence="3">
    <location>
        <begin position="581"/>
        <end position="590"/>
    </location>
</feature>
<name>F2TVC1_SALR5</name>
<dbReference type="Proteomes" id="UP000007799">
    <property type="component" value="Unassembled WGS sequence"/>
</dbReference>
<feature type="region of interest" description="Disordered" evidence="3">
    <location>
        <begin position="776"/>
        <end position="807"/>
    </location>
</feature>
<organism evidence="6">
    <name type="scientific">Salpingoeca rosetta (strain ATCC 50818 / BSB-021)</name>
    <dbReference type="NCBI Taxonomy" id="946362"/>
    <lineage>
        <taxon>Eukaryota</taxon>
        <taxon>Choanoflagellata</taxon>
        <taxon>Craspedida</taxon>
        <taxon>Salpingoecidae</taxon>
        <taxon>Salpingoeca</taxon>
    </lineage>
</organism>
<feature type="region of interest" description="Disordered" evidence="3">
    <location>
        <begin position="860"/>
        <end position="887"/>
    </location>
</feature>
<feature type="region of interest" description="Disordered" evidence="3">
    <location>
        <begin position="509"/>
        <end position="745"/>
    </location>
</feature>
<evidence type="ECO:0000256" key="1">
    <source>
        <dbReference type="ARBA" id="ARBA00022468"/>
    </source>
</evidence>
<reference evidence="5" key="1">
    <citation type="submission" date="2009-08" db="EMBL/GenBank/DDBJ databases">
        <title>Annotation of Salpingoeca rosetta.</title>
        <authorList>
            <consortium name="The Broad Institute Genome Sequencing Platform"/>
            <person name="Russ C."/>
            <person name="Cuomo C."/>
            <person name="Burger G."/>
            <person name="Gray M.W."/>
            <person name="Holland P.W.H."/>
            <person name="King N."/>
            <person name="Lang F.B.F."/>
            <person name="Roger A.J."/>
            <person name="Ruiz-Trillo I."/>
            <person name="Young S.K."/>
            <person name="Zeng Q."/>
            <person name="Gargeya S."/>
            <person name="Alvarado L."/>
            <person name="Berlin A."/>
            <person name="Chapman S.B."/>
            <person name="Chen Z."/>
            <person name="Freedman E."/>
            <person name="Gellesch M."/>
            <person name="Goldberg J."/>
            <person name="Griggs A."/>
            <person name="Gujja S."/>
            <person name="Heilman E."/>
            <person name="Heiman D."/>
            <person name="Howarth C."/>
            <person name="Mehta T."/>
            <person name="Neiman D."/>
            <person name="Pearson M."/>
            <person name="Roberts A."/>
            <person name="Saif S."/>
            <person name="Shea T."/>
            <person name="Shenoy N."/>
            <person name="Sisk P."/>
            <person name="Stolte C."/>
            <person name="Sykes S."/>
            <person name="White J."/>
            <person name="Yandava C."/>
            <person name="Haas B."/>
            <person name="Nusbaum C."/>
            <person name="Birren B."/>
        </authorList>
    </citation>
    <scope>NUCLEOTIDE SEQUENCE [LARGE SCALE GENOMIC DNA]</scope>
    <source>
        <strain evidence="5">ATCC 50818</strain>
    </source>
</reference>
<dbReference type="InterPro" id="IPR035974">
    <property type="entry name" value="Rap/Ran-GAP_sf"/>
</dbReference>
<dbReference type="PANTHER" id="PTHR15711">
    <property type="entry name" value="RAP GTPASE-ACTIVATING PROTEIN"/>
    <property type="match status" value="1"/>
</dbReference>
<feature type="compositionally biased region" description="Basic and acidic residues" evidence="3">
    <location>
        <begin position="776"/>
        <end position="791"/>
    </location>
</feature>
<protein>
    <recommendedName>
        <fullName evidence="4">Rap-GAP domain-containing protein</fullName>
    </recommendedName>
</protein>
<feature type="compositionally biased region" description="Low complexity" evidence="3">
    <location>
        <begin position="465"/>
        <end position="484"/>
    </location>
</feature>
<feature type="compositionally biased region" description="Basic residues" evidence="3">
    <location>
        <begin position="45"/>
        <end position="58"/>
    </location>
</feature>
<dbReference type="STRING" id="946362.F2TVC1"/>
<feature type="compositionally biased region" description="Low complexity" evidence="3">
    <location>
        <begin position="241"/>
        <end position="259"/>
    </location>
</feature>
<gene>
    <name evidence="5" type="ORF">PTSG_00033</name>
</gene>
<accession>F2TVC1</accession>
<feature type="region of interest" description="Disordered" evidence="3">
    <location>
        <begin position="465"/>
        <end position="491"/>
    </location>
</feature>
<dbReference type="Pfam" id="PF02145">
    <property type="entry name" value="Rap_GAP"/>
    <property type="match status" value="1"/>
</dbReference>
<evidence type="ECO:0000259" key="4">
    <source>
        <dbReference type="PROSITE" id="PS50085"/>
    </source>
</evidence>
<dbReference type="GO" id="GO:0005737">
    <property type="term" value="C:cytoplasm"/>
    <property type="evidence" value="ECO:0007669"/>
    <property type="project" value="TreeGrafter"/>
</dbReference>
<feature type="compositionally biased region" description="Acidic residues" evidence="3">
    <location>
        <begin position="542"/>
        <end position="551"/>
    </location>
</feature>
<dbReference type="SUPFAM" id="SSF111347">
    <property type="entry name" value="Rap/Ran-GAP"/>
    <property type="match status" value="1"/>
</dbReference>
<feature type="compositionally biased region" description="Acidic residues" evidence="3">
    <location>
        <begin position="523"/>
        <end position="533"/>
    </location>
</feature>
<keyword evidence="1" id="KW-0343">GTPase activation</keyword>
<feature type="region of interest" description="Disordered" evidence="3">
    <location>
        <begin position="1499"/>
        <end position="1566"/>
    </location>
</feature>
<feature type="region of interest" description="Disordered" evidence="3">
    <location>
        <begin position="1"/>
        <end position="144"/>
    </location>
</feature>
<dbReference type="GeneID" id="16067837"/>
<evidence type="ECO:0000256" key="2">
    <source>
        <dbReference type="SAM" id="Coils"/>
    </source>
</evidence>
<feature type="region of interest" description="Disordered" evidence="3">
    <location>
        <begin position="997"/>
        <end position="1068"/>
    </location>
</feature>
<keyword evidence="6" id="KW-1185">Reference proteome</keyword>
<dbReference type="GO" id="GO:0005096">
    <property type="term" value="F:GTPase activator activity"/>
    <property type="evidence" value="ECO:0007669"/>
    <property type="project" value="UniProtKB-KW"/>
</dbReference>
<keyword evidence="2" id="KW-0175">Coiled coil</keyword>
<feature type="compositionally biased region" description="Low complexity" evidence="3">
    <location>
        <begin position="1026"/>
        <end position="1055"/>
    </location>
</feature>
<feature type="region of interest" description="Disordered" evidence="3">
    <location>
        <begin position="214"/>
        <end position="309"/>
    </location>
</feature>
<proteinExistence type="predicted"/>
<feature type="compositionally biased region" description="Low complexity" evidence="3">
    <location>
        <begin position="1557"/>
        <end position="1566"/>
    </location>
</feature>
<feature type="compositionally biased region" description="Polar residues" evidence="3">
    <location>
        <begin position="11"/>
        <end position="25"/>
    </location>
</feature>
<feature type="compositionally biased region" description="Low complexity" evidence="3">
    <location>
        <begin position="270"/>
        <end position="303"/>
    </location>
</feature>
<dbReference type="InterPro" id="IPR050989">
    <property type="entry name" value="Rap1_Ran_GAP"/>
</dbReference>
<feature type="compositionally biased region" description="Low complexity" evidence="3">
    <location>
        <begin position="92"/>
        <end position="110"/>
    </location>
</feature>
<feature type="coiled-coil region" evidence="2">
    <location>
        <begin position="1617"/>
        <end position="1651"/>
    </location>
</feature>
<dbReference type="InterPro" id="IPR000331">
    <property type="entry name" value="Rap/Ran_GAP_dom"/>
</dbReference>
<evidence type="ECO:0000313" key="6">
    <source>
        <dbReference type="Proteomes" id="UP000007799"/>
    </source>
</evidence>
<feature type="compositionally biased region" description="Basic and acidic residues" evidence="3">
    <location>
        <begin position="666"/>
        <end position="685"/>
    </location>
</feature>
<dbReference type="GO" id="GO:0051056">
    <property type="term" value="P:regulation of small GTPase mediated signal transduction"/>
    <property type="evidence" value="ECO:0007669"/>
    <property type="project" value="InterPro"/>
</dbReference>
<feature type="compositionally biased region" description="Basic and acidic residues" evidence="3">
    <location>
        <begin position="1005"/>
        <end position="1015"/>
    </location>
</feature>